<feature type="domain" description="Serine aminopeptidase S33" evidence="1">
    <location>
        <begin position="52"/>
        <end position="270"/>
    </location>
</feature>
<dbReference type="Proteomes" id="UP000018877">
    <property type="component" value="Unassembled WGS sequence"/>
</dbReference>
<dbReference type="AlphaFoldDB" id="A0AB94IMN7"/>
<evidence type="ECO:0000313" key="2">
    <source>
        <dbReference type="EMBL" id="ETI68213.1"/>
    </source>
</evidence>
<evidence type="ECO:0000313" key="3">
    <source>
        <dbReference type="Proteomes" id="UP000018877"/>
    </source>
</evidence>
<organism evidence="2 3">
    <name type="scientific">Neobacillus vireti LMG 21834</name>
    <dbReference type="NCBI Taxonomy" id="1131730"/>
    <lineage>
        <taxon>Bacteria</taxon>
        <taxon>Bacillati</taxon>
        <taxon>Bacillota</taxon>
        <taxon>Bacilli</taxon>
        <taxon>Bacillales</taxon>
        <taxon>Bacillaceae</taxon>
        <taxon>Neobacillus</taxon>
    </lineage>
</organism>
<dbReference type="InterPro" id="IPR029058">
    <property type="entry name" value="AB_hydrolase_fold"/>
</dbReference>
<protein>
    <recommendedName>
        <fullName evidence="1">Serine aminopeptidase S33 domain-containing protein</fullName>
    </recommendedName>
</protein>
<proteinExistence type="predicted"/>
<dbReference type="InterPro" id="IPR022742">
    <property type="entry name" value="Hydrolase_4"/>
</dbReference>
<comment type="caution">
    <text evidence="2">The sequence shown here is derived from an EMBL/GenBank/DDBJ whole genome shotgun (WGS) entry which is preliminary data.</text>
</comment>
<sequence length="323" mass="35827">MEKEVTIQSKTVLKGTLSLPETRAVKGPAVLIIPGTGKLDRNGKLNKKIDVKLYRQLAEFLTSIGIISLRYDKRGVAASEGDYLATGLWDLVDDARAAVQFLKSIPEVDPQKVIVLGHSEGSTIGSSLAAREELGGLILLAGAGERLSEALKRQRDLATEDIINAKGFQGFLLRLLGVQNKVEKQAQKFMDKVLSSPKDVIKVSFVKTNAKWLREHLSYNVREDLAKVTCPLLAITGARDTQANPALLKELPKYVKADVHYYAVENMAHSCKFTEQTSTMFTTKKDIIAQAELPIHPELKKLLEVWLQNHFANNSLREEQVII</sequence>
<dbReference type="GO" id="GO:0052689">
    <property type="term" value="F:carboxylic ester hydrolase activity"/>
    <property type="evidence" value="ECO:0007669"/>
    <property type="project" value="TreeGrafter"/>
</dbReference>
<gene>
    <name evidence="2" type="ORF">BAVI_13899</name>
</gene>
<dbReference type="PANTHER" id="PTHR43265:SF1">
    <property type="entry name" value="ESTERASE ESTD"/>
    <property type="match status" value="1"/>
</dbReference>
<dbReference type="PANTHER" id="PTHR43265">
    <property type="entry name" value="ESTERASE ESTD"/>
    <property type="match status" value="1"/>
</dbReference>
<accession>A0AB94IMN7</accession>
<dbReference type="InterPro" id="IPR053145">
    <property type="entry name" value="AB_hydrolase_Est10"/>
</dbReference>
<keyword evidence="3" id="KW-1185">Reference proteome</keyword>
<dbReference type="SUPFAM" id="SSF53474">
    <property type="entry name" value="alpha/beta-Hydrolases"/>
    <property type="match status" value="1"/>
</dbReference>
<dbReference type="RefSeq" id="WP_024028963.1">
    <property type="nucleotide sequence ID" value="NZ_ALAN01000075.1"/>
</dbReference>
<dbReference type="EMBL" id="ALAN01000075">
    <property type="protein sequence ID" value="ETI68213.1"/>
    <property type="molecule type" value="Genomic_DNA"/>
</dbReference>
<evidence type="ECO:0000259" key="1">
    <source>
        <dbReference type="Pfam" id="PF12146"/>
    </source>
</evidence>
<dbReference type="Pfam" id="PF12146">
    <property type="entry name" value="Hydrolase_4"/>
    <property type="match status" value="1"/>
</dbReference>
<reference evidence="2 3" key="1">
    <citation type="journal article" date="2014" name="Environ. Microbiol.">
        <title>The nitrate-ammonifying and nosZ-carrying bacterium Bacillus vireti is a potent source and sink for nitric and nitrous oxide under high nitrate conditions.</title>
        <authorList>
            <person name="Mania D."/>
            <person name="Heylen K."/>
            <person name="van Spanning R.J."/>
            <person name="Frostegard A."/>
        </authorList>
    </citation>
    <scope>NUCLEOTIDE SEQUENCE [LARGE SCALE GENOMIC DNA]</scope>
    <source>
        <strain evidence="2 3">LMG 21834</strain>
    </source>
</reference>
<dbReference type="Gene3D" id="3.40.50.1820">
    <property type="entry name" value="alpha/beta hydrolase"/>
    <property type="match status" value="1"/>
</dbReference>
<name>A0AB94IMN7_9BACI</name>